<evidence type="ECO:0000313" key="4">
    <source>
        <dbReference type="Proteomes" id="UP000193244"/>
    </source>
</evidence>
<dbReference type="OrthoDB" id="5063685at2"/>
<dbReference type="PROSITE" id="PS51257">
    <property type="entry name" value="PROKAR_LIPOPROTEIN"/>
    <property type="match status" value="1"/>
</dbReference>
<protein>
    <recommendedName>
        <fullName evidence="5">Lipoprotein LprG</fullName>
    </recommendedName>
</protein>
<dbReference type="Gene3D" id="2.50.20.20">
    <property type="match status" value="1"/>
</dbReference>
<feature type="region of interest" description="Disordered" evidence="1">
    <location>
        <begin position="27"/>
        <end position="49"/>
    </location>
</feature>
<dbReference type="AlphaFoldDB" id="A0A1X7KQK6"/>
<proteinExistence type="predicted"/>
<dbReference type="RefSeq" id="WP_085487034.1">
    <property type="nucleotide sequence ID" value="NZ_FXAY01000005.1"/>
</dbReference>
<dbReference type="STRING" id="150121.SAMN06296010_2785"/>
<dbReference type="Proteomes" id="UP000193244">
    <property type="component" value="Unassembled WGS sequence"/>
</dbReference>
<organism evidence="3 4">
    <name type="scientific">Agreia pratensis</name>
    <dbReference type="NCBI Taxonomy" id="150121"/>
    <lineage>
        <taxon>Bacteria</taxon>
        <taxon>Bacillati</taxon>
        <taxon>Actinomycetota</taxon>
        <taxon>Actinomycetes</taxon>
        <taxon>Micrococcales</taxon>
        <taxon>Microbacteriaceae</taxon>
        <taxon>Agreia</taxon>
    </lineage>
</organism>
<feature type="compositionally biased region" description="Low complexity" evidence="1">
    <location>
        <begin position="34"/>
        <end position="46"/>
    </location>
</feature>
<name>A0A1X7KQK6_9MICO</name>
<reference evidence="4" key="1">
    <citation type="submission" date="2017-04" db="EMBL/GenBank/DDBJ databases">
        <authorList>
            <person name="Varghese N."/>
            <person name="Submissions S."/>
        </authorList>
    </citation>
    <scope>NUCLEOTIDE SEQUENCE [LARGE SCALE GENOMIC DNA]</scope>
    <source>
        <strain evidence="4">VKM Ac-2510</strain>
    </source>
</reference>
<feature type="signal peptide" evidence="2">
    <location>
        <begin position="1"/>
        <end position="22"/>
    </location>
</feature>
<accession>A0A1X7KQK6</accession>
<feature type="chain" id="PRO_5038576459" description="Lipoprotein LprG" evidence="2">
    <location>
        <begin position="23"/>
        <end position="233"/>
    </location>
</feature>
<keyword evidence="2" id="KW-0732">Signal</keyword>
<sequence length="233" mass="23840">MRVNKWGIGVALAAAIMLTACAGPASKPADEKPSNASSEEAAAPSSDCPELAEGATVDIKAMSVCAADSMKKSKGYAATSTSFGLQSTARFNPPTKSVEIISSAGSLIVIGDDAWVKSSTSEWQVADPKSTDPIISALSTAAASANSQDPAATAAALTGEFTVTGTGERLGQKVFIVTGTTEQSGATIKTTFEVTKDYIILATAGHTEVNGQSVDSTLEVTEWNKSQDIVAPM</sequence>
<gene>
    <name evidence="3" type="ORF">SAMN06296010_2785</name>
</gene>
<dbReference type="EMBL" id="FXAY01000005">
    <property type="protein sequence ID" value="SMG43509.1"/>
    <property type="molecule type" value="Genomic_DNA"/>
</dbReference>
<evidence type="ECO:0000256" key="2">
    <source>
        <dbReference type="SAM" id="SignalP"/>
    </source>
</evidence>
<evidence type="ECO:0000313" key="3">
    <source>
        <dbReference type="EMBL" id="SMG43509.1"/>
    </source>
</evidence>
<evidence type="ECO:0008006" key="5">
    <source>
        <dbReference type="Google" id="ProtNLM"/>
    </source>
</evidence>
<evidence type="ECO:0000256" key="1">
    <source>
        <dbReference type="SAM" id="MobiDB-lite"/>
    </source>
</evidence>
<keyword evidence="4" id="KW-1185">Reference proteome</keyword>